<dbReference type="SUPFAM" id="SSF51735">
    <property type="entry name" value="NAD(P)-binding Rossmann-fold domains"/>
    <property type="match status" value="1"/>
</dbReference>
<dbReference type="SMART" id="SM00829">
    <property type="entry name" value="PKS_ER"/>
    <property type="match status" value="1"/>
</dbReference>
<sequence length="324" mass="34886">MKAAILNQLGEAPIYSDFETPKASENQLLLNVKSASVKNLDKARASGTHYASYSNLPTTIGIDGVGILADGRRVYAQGITGMLAEQALVAPHQITLLPENLDFETASALPNAIIGSAMALLYRAKIEEGQTILINGATGVTGMLAVQLAKYYKAGKIVVTGRNEALLQKTVDFGADIVVPLKQEDEAIIKQLQNIHQEHHIDIVIDYLWGKPMELILKSVKGSSVSHEAKPVKIVTVGEMAGANINLGSGLLRSTDVEILGSGFGSLSPKDLEDFHKNILPQMFELAAEGKLKIETDVEPLSNIEKAWNKDVEAGKRLVIKIAD</sequence>
<dbReference type="RefSeq" id="WP_079666919.1">
    <property type="nucleotide sequence ID" value="NZ_FUYZ01000004.1"/>
</dbReference>
<dbReference type="AlphaFoldDB" id="A0A1T5EX79"/>
<dbReference type="PANTHER" id="PTHR43677">
    <property type="entry name" value="SHORT-CHAIN DEHYDROGENASE/REDUCTASE"/>
    <property type="match status" value="1"/>
</dbReference>
<dbReference type="GO" id="GO:0016491">
    <property type="term" value="F:oxidoreductase activity"/>
    <property type="evidence" value="ECO:0007669"/>
    <property type="project" value="InterPro"/>
</dbReference>
<dbReference type="InterPro" id="IPR020843">
    <property type="entry name" value="ER"/>
</dbReference>
<organism evidence="2 3">
    <name type="scientific">Soonwooa buanensis</name>
    <dbReference type="NCBI Taxonomy" id="619805"/>
    <lineage>
        <taxon>Bacteria</taxon>
        <taxon>Pseudomonadati</taxon>
        <taxon>Bacteroidota</taxon>
        <taxon>Flavobacteriia</taxon>
        <taxon>Flavobacteriales</taxon>
        <taxon>Weeksellaceae</taxon>
        <taxon>Chryseobacterium group</taxon>
        <taxon>Soonwooa</taxon>
    </lineage>
</organism>
<reference evidence="2 3" key="1">
    <citation type="submission" date="2017-02" db="EMBL/GenBank/DDBJ databases">
        <authorList>
            <person name="Peterson S.W."/>
        </authorList>
    </citation>
    <scope>NUCLEOTIDE SEQUENCE [LARGE SCALE GENOMIC DNA]</scope>
    <source>
        <strain evidence="2 3">DSM 22323</strain>
    </source>
</reference>
<dbReference type="Proteomes" id="UP000191112">
    <property type="component" value="Unassembled WGS sequence"/>
</dbReference>
<dbReference type="InterPro" id="IPR051397">
    <property type="entry name" value="Zn-ADH-like_protein"/>
</dbReference>
<dbReference type="SUPFAM" id="SSF50129">
    <property type="entry name" value="GroES-like"/>
    <property type="match status" value="1"/>
</dbReference>
<dbReference type="InterPro" id="IPR011032">
    <property type="entry name" value="GroES-like_sf"/>
</dbReference>
<evidence type="ECO:0000313" key="2">
    <source>
        <dbReference type="EMBL" id="SKB88429.1"/>
    </source>
</evidence>
<dbReference type="InterPro" id="IPR013149">
    <property type="entry name" value="ADH-like_C"/>
</dbReference>
<protein>
    <submittedName>
        <fullName evidence="2">NADPH:quinone reductase</fullName>
    </submittedName>
</protein>
<dbReference type="Pfam" id="PF00107">
    <property type="entry name" value="ADH_zinc_N"/>
    <property type="match status" value="1"/>
</dbReference>
<dbReference type="InterPro" id="IPR036291">
    <property type="entry name" value="NAD(P)-bd_dom_sf"/>
</dbReference>
<keyword evidence="3" id="KW-1185">Reference proteome</keyword>
<feature type="domain" description="Enoyl reductase (ER)" evidence="1">
    <location>
        <begin position="10"/>
        <end position="320"/>
    </location>
</feature>
<dbReference type="PANTHER" id="PTHR43677:SF11">
    <property type="entry name" value="ZINC-CONTAINING ALCOHOL DEHYDROGENASE"/>
    <property type="match status" value="1"/>
</dbReference>
<dbReference type="EMBL" id="FUYZ01000004">
    <property type="protein sequence ID" value="SKB88429.1"/>
    <property type="molecule type" value="Genomic_DNA"/>
</dbReference>
<dbReference type="Gene3D" id="3.90.180.10">
    <property type="entry name" value="Medium-chain alcohol dehydrogenases, catalytic domain"/>
    <property type="match status" value="1"/>
</dbReference>
<dbReference type="Gene3D" id="3.40.50.720">
    <property type="entry name" value="NAD(P)-binding Rossmann-like Domain"/>
    <property type="match status" value="1"/>
</dbReference>
<dbReference type="OrthoDB" id="9787435at2"/>
<proteinExistence type="predicted"/>
<gene>
    <name evidence="2" type="ORF">SAMN05660477_01683</name>
</gene>
<evidence type="ECO:0000259" key="1">
    <source>
        <dbReference type="SMART" id="SM00829"/>
    </source>
</evidence>
<dbReference type="STRING" id="619805.SAMN05660477_01683"/>
<accession>A0A1T5EX79</accession>
<evidence type="ECO:0000313" key="3">
    <source>
        <dbReference type="Proteomes" id="UP000191112"/>
    </source>
</evidence>
<name>A0A1T5EX79_9FLAO</name>